<dbReference type="AlphaFoldDB" id="A0A8J5U2N7"/>
<dbReference type="InterPro" id="IPR050613">
    <property type="entry name" value="Sec_Metabolite_Reg"/>
</dbReference>
<keyword evidence="2" id="KW-0539">Nucleus</keyword>
<protein>
    <submittedName>
        <fullName evidence="4">Transcription factor yanR</fullName>
    </submittedName>
</protein>
<dbReference type="Proteomes" id="UP000693942">
    <property type="component" value="Unassembled WGS sequence"/>
</dbReference>
<evidence type="ECO:0000256" key="2">
    <source>
        <dbReference type="ARBA" id="ARBA00023242"/>
    </source>
</evidence>
<dbReference type="Pfam" id="PF04082">
    <property type="entry name" value="Fungal_trans"/>
    <property type="match status" value="1"/>
</dbReference>
<dbReference type="SMART" id="SM00906">
    <property type="entry name" value="Fungal_trans"/>
    <property type="match status" value="1"/>
</dbReference>
<name>A0A8J5U2N7_FUSOX</name>
<accession>A0A8J5U2N7</accession>
<evidence type="ECO:0000313" key="5">
    <source>
        <dbReference type="Proteomes" id="UP000693942"/>
    </source>
</evidence>
<evidence type="ECO:0000313" key="4">
    <source>
        <dbReference type="EMBL" id="KAG7424309.1"/>
    </source>
</evidence>
<sequence>MTRPPKKKAGASAKFPIPNIADRDMSSDPRATLRGAVALPIGLLSNVPYSLPSVSNVFGVGCENPFASYWTCEGGLLEVISVLPDKIQADVLLSRYFECVDAVYPTIHRQTFYADYEHFWQLNQQQKIVTDPFLLALIFAMLASGTQFVASISSPQERRQTAEFYASACKQALRIANHLSSASLRSVQAMVLLVSFLINDNQASDGWTHAGVLIRQAHAIGLHRDPNIVTPDATLFEKQQRRKLWQAVLLQDALLTVLLSLPPSATHTDVSVKDLLDDGSPIANSDPTDMEYIRGSWTLANLVQETICSPRSLDLPICTTAKHKSTLLADFQAVYQSFPDVFRCRHPDSIKALAETNKRMARQTLFLNNKYFHNLMLVHASEIPDVPANIRGTLKAAHDAITTFFLLFAHLEIEARGWWELNHRAFLEALCIGNVLKEAARKLGGADMIAKDPLLVRAKADIGRMIQIMQSMSEDSEVVRTRVGVLSDFLT</sequence>
<dbReference type="GO" id="GO:0005634">
    <property type="term" value="C:nucleus"/>
    <property type="evidence" value="ECO:0007669"/>
    <property type="project" value="UniProtKB-SubCell"/>
</dbReference>
<feature type="domain" description="Xylanolytic transcriptional activator regulatory" evidence="3">
    <location>
        <begin position="206"/>
        <end position="281"/>
    </location>
</feature>
<dbReference type="GO" id="GO:0006351">
    <property type="term" value="P:DNA-templated transcription"/>
    <property type="evidence" value="ECO:0007669"/>
    <property type="project" value="InterPro"/>
</dbReference>
<dbReference type="GO" id="GO:0008270">
    <property type="term" value="F:zinc ion binding"/>
    <property type="evidence" value="ECO:0007669"/>
    <property type="project" value="InterPro"/>
</dbReference>
<gene>
    <name evidence="4" type="primary">yanR-0</name>
    <name evidence="4" type="ORF">Forpi1262_v014552</name>
</gene>
<comment type="subcellular location">
    <subcellularLocation>
        <location evidence="1">Nucleus</location>
    </subcellularLocation>
</comment>
<dbReference type="PANTHER" id="PTHR31001">
    <property type="entry name" value="UNCHARACTERIZED TRANSCRIPTIONAL REGULATORY PROTEIN"/>
    <property type="match status" value="1"/>
</dbReference>
<comment type="caution">
    <text evidence="4">The sequence shown here is derived from an EMBL/GenBank/DDBJ whole genome shotgun (WGS) entry which is preliminary data.</text>
</comment>
<evidence type="ECO:0000256" key="1">
    <source>
        <dbReference type="ARBA" id="ARBA00004123"/>
    </source>
</evidence>
<dbReference type="PANTHER" id="PTHR31001:SF81">
    <property type="entry name" value="ZN(II)2CYS6 TRANSCRIPTION FACTOR"/>
    <property type="match status" value="1"/>
</dbReference>
<dbReference type="CDD" id="cd12148">
    <property type="entry name" value="fungal_TF_MHR"/>
    <property type="match status" value="1"/>
</dbReference>
<evidence type="ECO:0000259" key="3">
    <source>
        <dbReference type="SMART" id="SM00906"/>
    </source>
</evidence>
<reference evidence="4" key="1">
    <citation type="submission" date="2021-04" db="EMBL/GenBank/DDBJ databases">
        <title>First draft genome resource for Brassicaceae pathogens Fusarium oxysporum f. sp. raphani and Fusarium oxysporum f. sp. rapae.</title>
        <authorList>
            <person name="Asai S."/>
        </authorList>
    </citation>
    <scope>NUCLEOTIDE SEQUENCE</scope>
    <source>
        <strain evidence="4">Tf1262</strain>
    </source>
</reference>
<dbReference type="InterPro" id="IPR007219">
    <property type="entry name" value="XnlR_reg_dom"/>
</dbReference>
<dbReference type="GO" id="GO:0003677">
    <property type="term" value="F:DNA binding"/>
    <property type="evidence" value="ECO:0007669"/>
    <property type="project" value="InterPro"/>
</dbReference>
<dbReference type="EMBL" id="JAELUR010000013">
    <property type="protein sequence ID" value="KAG7424309.1"/>
    <property type="molecule type" value="Genomic_DNA"/>
</dbReference>
<proteinExistence type="predicted"/>
<organism evidence="4 5">
    <name type="scientific">Fusarium oxysporum f. sp. raphani</name>
    <dbReference type="NCBI Taxonomy" id="96318"/>
    <lineage>
        <taxon>Eukaryota</taxon>
        <taxon>Fungi</taxon>
        <taxon>Dikarya</taxon>
        <taxon>Ascomycota</taxon>
        <taxon>Pezizomycotina</taxon>
        <taxon>Sordariomycetes</taxon>
        <taxon>Hypocreomycetidae</taxon>
        <taxon>Hypocreales</taxon>
        <taxon>Nectriaceae</taxon>
        <taxon>Fusarium</taxon>
        <taxon>Fusarium oxysporum species complex</taxon>
    </lineage>
</organism>